<evidence type="ECO:0000256" key="6">
    <source>
        <dbReference type="ARBA" id="ARBA00022989"/>
    </source>
</evidence>
<name>A0ABD6EBG0_9BILA</name>
<accession>A0ABD6EBG0</accession>
<evidence type="ECO:0000256" key="2">
    <source>
        <dbReference type="ARBA" id="ARBA00007193"/>
    </source>
</evidence>
<evidence type="ECO:0000256" key="9">
    <source>
        <dbReference type="ARBA" id="ARBA00023136"/>
    </source>
</evidence>
<keyword evidence="7" id="KW-0915">Sodium</keyword>
<protein>
    <recommendedName>
        <fullName evidence="17">Amiloride-sensitive sodium channel</fullName>
    </recommendedName>
</protein>
<keyword evidence="4 13" id="KW-0894">Sodium channel</keyword>
<dbReference type="PANTHER" id="PTHR11690">
    <property type="entry name" value="AMILORIDE-SENSITIVE SODIUM CHANNEL-RELATED"/>
    <property type="match status" value="1"/>
</dbReference>
<dbReference type="PANTHER" id="PTHR11690:SF1">
    <property type="entry name" value="DEGENERIN LIKE"/>
    <property type="match status" value="1"/>
</dbReference>
<evidence type="ECO:0008006" key="17">
    <source>
        <dbReference type="Google" id="ProtNLM"/>
    </source>
</evidence>
<feature type="transmembrane region" description="Helical" evidence="14">
    <location>
        <begin position="348"/>
        <end position="369"/>
    </location>
</feature>
<dbReference type="Pfam" id="PF00858">
    <property type="entry name" value="ASC"/>
    <property type="match status" value="2"/>
</dbReference>
<keyword evidence="8 13" id="KW-0406">Ion transport</keyword>
<evidence type="ECO:0000256" key="8">
    <source>
        <dbReference type="ARBA" id="ARBA00023065"/>
    </source>
</evidence>
<evidence type="ECO:0000256" key="1">
    <source>
        <dbReference type="ARBA" id="ARBA00004141"/>
    </source>
</evidence>
<reference evidence="15 16" key="1">
    <citation type="submission" date="2024-08" db="EMBL/GenBank/DDBJ databases">
        <title>Gnathostoma spinigerum genome.</title>
        <authorList>
            <person name="Gonzalez-Bertolin B."/>
            <person name="Monzon S."/>
            <person name="Zaballos A."/>
            <person name="Jimenez P."/>
            <person name="Dekumyoy P."/>
            <person name="Varona S."/>
            <person name="Cuesta I."/>
            <person name="Sumanam S."/>
            <person name="Adisakwattana P."/>
            <person name="Gasser R.B."/>
            <person name="Hernandez-Gonzalez A."/>
            <person name="Young N.D."/>
            <person name="Perteguer M.J."/>
        </authorList>
    </citation>
    <scope>NUCLEOTIDE SEQUENCE [LARGE SCALE GENOMIC DNA]</scope>
    <source>
        <strain evidence="15">AL3</strain>
        <tissue evidence="15">Liver</tissue>
    </source>
</reference>
<evidence type="ECO:0000256" key="11">
    <source>
        <dbReference type="ARBA" id="ARBA00023201"/>
    </source>
</evidence>
<dbReference type="GO" id="GO:0005272">
    <property type="term" value="F:sodium channel activity"/>
    <property type="evidence" value="ECO:0007669"/>
    <property type="project" value="UniProtKB-KW"/>
</dbReference>
<gene>
    <name evidence="15" type="ORF">AB6A40_003240</name>
</gene>
<sequence length="435" mass="50610">MVKSVERMKLPQVTICPTTPMTINVRKLITVMHSRTQFVNLSDESITAFAQFMIAGSGFQKMDAFVSKWNDSEIDRLTMIYDTMRNGMETRTFFYKFFDMFGLQCDELFQFCRLGLEVSNCCEIFEPSYLIRRGRCFKTSGELYQRSFDELGKLRLQMRRPITMDSARMSNDELIFFIGEAKPDIELFPRYFLYEHEFTRFRLTARQLNLLPGTEHCSEAYTGVGKATCYLIKWLIDSLENPYKCTFPYMDKIRETGLPSCDAELLVKNYARIVNAEGYSTHNCTLACQRWEYSVNIDRTKGPSTEEFFGSSYNFRADISYNDLQYEEITEVKTITFVGLLSQIGGQLSLFLGSSFLTIVQIVILLVILSSRMARRKTVVPELPRTSDRTSRSRVEPNISDNFVMNNANFYDSVLQDRRKSPERRANTDYQPQFY</sequence>
<organism evidence="15 16">
    <name type="scientific">Gnathostoma spinigerum</name>
    <dbReference type="NCBI Taxonomy" id="75299"/>
    <lineage>
        <taxon>Eukaryota</taxon>
        <taxon>Metazoa</taxon>
        <taxon>Ecdysozoa</taxon>
        <taxon>Nematoda</taxon>
        <taxon>Chromadorea</taxon>
        <taxon>Rhabditida</taxon>
        <taxon>Spirurina</taxon>
        <taxon>Gnathostomatomorpha</taxon>
        <taxon>Gnathostomatoidea</taxon>
        <taxon>Gnathostomatidae</taxon>
        <taxon>Gnathostoma</taxon>
    </lineage>
</organism>
<keyword evidence="10" id="KW-0325">Glycoprotein</keyword>
<comment type="caution">
    <text evidence="15">The sequence shown here is derived from an EMBL/GenBank/DDBJ whole genome shotgun (WGS) entry which is preliminary data.</text>
</comment>
<proteinExistence type="inferred from homology"/>
<evidence type="ECO:0000256" key="3">
    <source>
        <dbReference type="ARBA" id="ARBA00022448"/>
    </source>
</evidence>
<dbReference type="Proteomes" id="UP001608902">
    <property type="component" value="Unassembled WGS sequence"/>
</dbReference>
<keyword evidence="11 13" id="KW-0739">Sodium transport</keyword>
<dbReference type="Gene3D" id="1.10.287.770">
    <property type="entry name" value="YojJ-like"/>
    <property type="match status" value="1"/>
</dbReference>
<evidence type="ECO:0000313" key="16">
    <source>
        <dbReference type="Proteomes" id="UP001608902"/>
    </source>
</evidence>
<evidence type="ECO:0000256" key="13">
    <source>
        <dbReference type="RuleBase" id="RU000679"/>
    </source>
</evidence>
<evidence type="ECO:0000256" key="12">
    <source>
        <dbReference type="ARBA" id="ARBA00023303"/>
    </source>
</evidence>
<dbReference type="PRINTS" id="PR01078">
    <property type="entry name" value="AMINACHANNEL"/>
</dbReference>
<evidence type="ECO:0000256" key="14">
    <source>
        <dbReference type="SAM" id="Phobius"/>
    </source>
</evidence>
<keyword evidence="6 14" id="KW-1133">Transmembrane helix</keyword>
<keyword evidence="12 13" id="KW-0407">Ion channel</keyword>
<evidence type="ECO:0000256" key="7">
    <source>
        <dbReference type="ARBA" id="ARBA00023053"/>
    </source>
</evidence>
<dbReference type="GO" id="GO:0016020">
    <property type="term" value="C:membrane"/>
    <property type="evidence" value="ECO:0007669"/>
    <property type="project" value="UniProtKB-SubCell"/>
</dbReference>
<evidence type="ECO:0000313" key="15">
    <source>
        <dbReference type="EMBL" id="MFH4976531.1"/>
    </source>
</evidence>
<comment type="similarity">
    <text evidence="2 13">Belongs to the amiloride-sensitive sodium channel (TC 1.A.6) family.</text>
</comment>
<evidence type="ECO:0000256" key="10">
    <source>
        <dbReference type="ARBA" id="ARBA00023180"/>
    </source>
</evidence>
<dbReference type="InterPro" id="IPR001873">
    <property type="entry name" value="ENaC"/>
</dbReference>
<evidence type="ECO:0000256" key="5">
    <source>
        <dbReference type="ARBA" id="ARBA00022692"/>
    </source>
</evidence>
<keyword evidence="9 14" id="KW-0472">Membrane</keyword>
<evidence type="ECO:0000256" key="4">
    <source>
        <dbReference type="ARBA" id="ARBA00022461"/>
    </source>
</evidence>
<dbReference type="EMBL" id="JBGFUD010001620">
    <property type="protein sequence ID" value="MFH4976531.1"/>
    <property type="molecule type" value="Genomic_DNA"/>
</dbReference>
<comment type="subcellular location">
    <subcellularLocation>
        <location evidence="1">Membrane</location>
        <topology evidence="1">Multi-pass membrane protein</topology>
    </subcellularLocation>
</comment>
<keyword evidence="3 13" id="KW-0813">Transport</keyword>
<dbReference type="AlphaFoldDB" id="A0ABD6EBG0"/>
<keyword evidence="16" id="KW-1185">Reference proteome</keyword>
<keyword evidence="5 13" id="KW-0812">Transmembrane</keyword>